<gene>
    <name evidence="1" type="ORF">Atai01_62080</name>
</gene>
<dbReference type="EMBL" id="BSTI01000017">
    <property type="protein sequence ID" value="GLY69589.1"/>
    <property type="molecule type" value="Genomic_DNA"/>
</dbReference>
<sequence length="159" mass="18215">MTVTEHEHELTEQRRDQLVQYYNDVCQWPTKIDPTTGEVRLLLGEVVDALYMRAGFAGEVNNFLARHMLRAPIITVPGDSADWIFLTGPRTTMRLPVWEDLVRIQVSWKRRGETIVLPALDNTDNGARWLEWPQQHTKLPPWTAVVAAARSASSLWGRP</sequence>
<protein>
    <submittedName>
        <fullName evidence="1">Uncharacterized protein</fullName>
    </submittedName>
</protein>
<dbReference type="Proteomes" id="UP001165136">
    <property type="component" value="Unassembled WGS sequence"/>
</dbReference>
<accession>A0A9W6R520</accession>
<comment type="caution">
    <text evidence="1">The sequence shown here is derived from an EMBL/GenBank/DDBJ whole genome shotgun (WGS) entry which is preliminary data.</text>
</comment>
<keyword evidence="2" id="KW-1185">Reference proteome</keyword>
<reference evidence="1" key="1">
    <citation type="submission" date="2023-03" db="EMBL/GenBank/DDBJ databases">
        <title>Amycolatopsis taiwanensis NBRC 103393.</title>
        <authorList>
            <person name="Ichikawa N."/>
            <person name="Sato H."/>
            <person name="Tonouchi N."/>
        </authorList>
    </citation>
    <scope>NUCLEOTIDE SEQUENCE</scope>
    <source>
        <strain evidence="1">NBRC 103393</strain>
    </source>
</reference>
<dbReference type="RefSeq" id="WP_027946785.1">
    <property type="nucleotide sequence ID" value="NZ_BSTI01000017.1"/>
</dbReference>
<proteinExistence type="predicted"/>
<dbReference type="AlphaFoldDB" id="A0A9W6R520"/>
<evidence type="ECO:0000313" key="2">
    <source>
        <dbReference type="Proteomes" id="UP001165136"/>
    </source>
</evidence>
<name>A0A9W6R520_9PSEU</name>
<organism evidence="1 2">
    <name type="scientific">Amycolatopsis taiwanensis</name>
    <dbReference type="NCBI Taxonomy" id="342230"/>
    <lineage>
        <taxon>Bacteria</taxon>
        <taxon>Bacillati</taxon>
        <taxon>Actinomycetota</taxon>
        <taxon>Actinomycetes</taxon>
        <taxon>Pseudonocardiales</taxon>
        <taxon>Pseudonocardiaceae</taxon>
        <taxon>Amycolatopsis</taxon>
    </lineage>
</organism>
<evidence type="ECO:0000313" key="1">
    <source>
        <dbReference type="EMBL" id="GLY69589.1"/>
    </source>
</evidence>